<keyword evidence="3" id="KW-1185">Reference proteome</keyword>
<dbReference type="GO" id="GO:0005886">
    <property type="term" value="C:plasma membrane"/>
    <property type="evidence" value="ECO:0007669"/>
    <property type="project" value="TreeGrafter"/>
</dbReference>
<dbReference type="KEGG" id="plut:EI981_18855"/>
<protein>
    <submittedName>
        <fullName evidence="2">MFS transporter</fullName>
    </submittedName>
</protein>
<dbReference type="Pfam" id="PF13347">
    <property type="entry name" value="MFS_2"/>
    <property type="match status" value="1"/>
</dbReference>
<dbReference type="GO" id="GO:0006814">
    <property type="term" value="P:sodium ion transport"/>
    <property type="evidence" value="ECO:0007669"/>
    <property type="project" value="InterPro"/>
</dbReference>
<dbReference type="Gene3D" id="1.20.1250.20">
    <property type="entry name" value="MFS general substrate transporter like domains"/>
    <property type="match status" value="2"/>
</dbReference>
<dbReference type="OrthoDB" id="9764596at2"/>
<dbReference type="InterPro" id="IPR039672">
    <property type="entry name" value="MFS_2"/>
</dbReference>
<dbReference type="GO" id="GO:0008643">
    <property type="term" value="P:carbohydrate transport"/>
    <property type="evidence" value="ECO:0007669"/>
    <property type="project" value="InterPro"/>
</dbReference>
<dbReference type="PANTHER" id="PTHR11328">
    <property type="entry name" value="MAJOR FACILITATOR SUPERFAMILY DOMAIN-CONTAINING PROTEIN"/>
    <property type="match status" value="1"/>
</dbReference>
<accession>A0A3S9V189</accession>
<name>A0A3S9V189_9BACL</name>
<dbReference type="CDD" id="cd17332">
    <property type="entry name" value="MFS_MelB_like"/>
    <property type="match status" value="1"/>
</dbReference>
<feature type="transmembrane region" description="Helical" evidence="1">
    <location>
        <begin position="402"/>
        <end position="426"/>
    </location>
</feature>
<feature type="transmembrane region" description="Helical" evidence="1">
    <location>
        <begin position="184"/>
        <end position="202"/>
    </location>
</feature>
<feature type="transmembrane region" description="Helical" evidence="1">
    <location>
        <begin position="145"/>
        <end position="164"/>
    </location>
</feature>
<feature type="transmembrane region" description="Helical" evidence="1">
    <location>
        <begin position="42"/>
        <end position="61"/>
    </location>
</feature>
<feature type="transmembrane region" description="Helical" evidence="1">
    <location>
        <begin position="110"/>
        <end position="133"/>
    </location>
</feature>
<dbReference type="GO" id="GO:0015293">
    <property type="term" value="F:symporter activity"/>
    <property type="evidence" value="ECO:0007669"/>
    <property type="project" value="InterPro"/>
</dbReference>
<dbReference type="PANTHER" id="PTHR11328:SF24">
    <property type="entry name" value="MAJOR FACILITATOR SUPERFAMILY (MFS) PROFILE DOMAIN-CONTAINING PROTEIN"/>
    <property type="match status" value="1"/>
</dbReference>
<dbReference type="SUPFAM" id="SSF103473">
    <property type="entry name" value="MFS general substrate transporter"/>
    <property type="match status" value="1"/>
</dbReference>
<feature type="transmembrane region" description="Helical" evidence="1">
    <location>
        <begin position="318"/>
        <end position="346"/>
    </location>
</feature>
<proteinExistence type="predicted"/>
<feature type="transmembrane region" description="Helical" evidence="1">
    <location>
        <begin position="267"/>
        <end position="287"/>
    </location>
</feature>
<feature type="transmembrane region" description="Helical" evidence="1">
    <location>
        <begin position="367"/>
        <end position="390"/>
    </location>
</feature>
<dbReference type="NCBIfam" id="TIGR00792">
    <property type="entry name" value="gph"/>
    <property type="match status" value="1"/>
</dbReference>
<keyword evidence="1" id="KW-0812">Transmembrane</keyword>
<dbReference type="RefSeq" id="WP_127000772.1">
    <property type="nucleotide sequence ID" value="NZ_CP034346.1"/>
</dbReference>
<sequence length="447" mass="48699">METIKISFKEKLGYGVGDLASNFIWAGASTFLTFFYTDVVGLTAAAVGTLLLVARVLDAFVDIGVGVMIEKTKSRYGKARPWLLRMAFPFGIAGFLLFTNPGWGGAGSLIFAYCTYLIVNIVYSGINVPYGVLNSRITQDPYDRSVLNIFRMFFAVVATIIVNMLTMPLVKTFGGGNTGWATTYGLFSGIAVILFLVCFLSTKERVQPTVVRKEVDIKRGFKALFRNKYWKQLVLLMVIFYINGGVNAGVSIYYAQNVLNDAELVGTLGLAGMVPVLIGFFLIAPFIKRFGKRNVSIAGLVISMIGSCVLIIDPTSLAIVIISTVIKSFGFVPLSATLFAMLADTVDYGEWKTGIRNEGLIYSGGSFGLKAGSGIGAGLVGWILAVGGYVGSQAQQNESAIASIQFMFIYLPIILCLCMIGILLFYKLDREFPRVLADLEKIKKMQE</sequence>
<dbReference type="AlphaFoldDB" id="A0A3S9V189"/>
<dbReference type="EMBL" id="CP034346">
    <property type="protein sequence ID" value="AZS16301.1"/>
    <property type="molecule type" value="Genomic_DNA"/>
</dbReference>
<feature type="transmembrane region" description="Helical" evidence="1">
    <location>
        <begin position="233"/>
        <end position="255"/>
    </location>
</feature>
<evidence type="ECO:0000313" key="3">
    <source>
        <dbReference type="Proteomes" id="UP000270678"/>
    </source>
</evidence>
<feature type="transmembrane region" description="Helical" evidence="1">
    <location>
        <begin position="294"/>
        <end position="312"/>
    </location>
</feature>
<gene>
    <name evidence="2" type="ORF">EI981_18855</name>
</gene>
<dbReference type="InterPro" id="IPR036259">
    <property type="entry name" value="MFS_trans_sf"/>
</dbReference>
<reference evidence="3" key="1">
    <citation type="submission" date="2018-12" db="EMBL/GenBank/DDBJ databases">
        <title>Complete genome sequence of Paenibacillus sp. MBLB1234.</title>
        <authorList>
            <person name="Nam Y.-D."/>
            <person name="Kang J."/>
            <person name="Chung W.-H."/>
            <person name="Park Y.S."/>
        </authorList>
    </citation>
    <scope>NUCLEOTIDE SEQUENCE [LARGE SCALE GENOMIC DNA]</scope>
    <source>
        <strain evidence="3">MBLB1234</strain>
    </source>
</reference>
<dbReference type="Proteomes" id="UP000270678">
    <property type="component" value="Chromosome"/>
</dbReference>
<evidence type="ECO:0000256" key="1">
    <source>
        <dbReference type="SAM" id="Phobius"/>
    </source>
</evidence>
<dbReference type="InterPro" id="IPR001927">
    <property type="entry name" value="Na/Gal_symport"/>
</dbReference>
<keyword evidence="1" id="KW-1133">Transmembrane helix</keyword>
<keyword evidence="1" id="KW-0472">Membrane</keyword>
<feature type="transmembrane region" description="Helical" evidence="1">
    <location>
        <begin position="82"/>
        <end position="98"/>
    </location>
</feature>
<organism evidence="2 3">
    <name type="scientific">Paenibacillus lutimineralis</name>
    <dbReference type="NCBI Taxonomy" id="2707005"/>
    <lineage>
        <taxon>Bacteria</taxon>
        <taxon>Bacillati</taxon>
        <taxon>Bacillota</taxon>
        <taxon>Bacilli</taxon>
        <taxon>Bacillales</taxon>
        <taxon>Paenibacillaceae</taxon>
        <taxon>Paenibacillus</taxon>
    </lineage>
</organism>
<evidence type="ECO:0000313" key="2">
    <source>
        <dbReference type="EMBL" id="AZS16301.1"/>
    </source>
</evidence>
<feature type="transmembrane region" description="Helical" evidence="1">
    <location>
        <begin position="12"/>
        <end position="36"/>
    </location>
</feature>